<evidence type="ECO:0000259" key="3">
    <source>
        <dbReference type="Pfam" id="PF02441"/>
    </source>
</evidence>
<dbReference type="InterPro" id="IPR005252">
    <property type="entry name" value="CoaBC"/>
</dbReference>
<evidence type="ECO:0000313" key="5">
    <source>
        <dbReference type="EMBL" id="AMB99017.1"/>
    </source>
</evidence>
<dbReference type="PANTHER" id="PTHR14359">
    <property type="entry name" value="HOMO-OLIGOMERIC FLAVIN CONTAINING CYS DECARBOXYLASE FAMILY"/>
    <property type="match status" value="1"/>
</dbReference>
<dbReference type="OrthoDB" id="9802554at2"/>
<organism evidence="5 6">
    <name type="scientific">Aerococcus urinaehominis</name>
    <dbReference type="NCBI Taxonomy" id="128944"/>
    <lineage>
        <taxon>Bacteria</taxon>
        <taxon>Bacillati</taxon>
        <taxon>Bacillota</taxon>
        <taxon>Bacilli</taxon>
        <taxon>Lactobacillales</taxon>
        <taxon>Aerococcaceae</taxon>
        <taxon>Aerococcus</taxon>
    </lineage>
</organism>
<reference evidence="6" key="2">
    <citation type="submission" date="2016-01" db="EMBL/GenBank/DDBJ databases">
        <title>Six Aerococcus type strain genome sequencing and assembly using PacBio and Illumina Hiseq.</title>
        <authorList>
            <person name="Carkaci D."/>
            <person name="Dargis R."/>
            <person name="Nielsen X.C."/>
            <person name="Skovgaard O."/>
            <person name="Fuursted K."/>
            <person name="Christensen J.J."/>
        </authorList>
    </citation>
    <scope>NUCLEOTIDE SEQUENCE [LARGE SCALE GENOMIC DNA]</scope>
    <source>
        <strain evidence="6">CCUG42038B</strain>
    </source>
</reference>
<name>A0A0X8FKK1_9LACT</name>
<keyword evidence="1 2" id="KW-0436">Ligase</keyword>
<comment type="similarity">
    <text evidence="1 2">In the C-terminal section; belongs to the PPC synthetase family.</text>
</comment>
<feature type="domain" description="DNA/pantothenate metabolism flavoprotein C-terminal" evidence="4">
    <location>
        <begin position="189"/>
        <end position="398"/>
    </location>
</feature>
<dbReference type="PANTHER" id="PTHR14359:SF6">
    <property type="entry name" value="PHOSPHOPANTOTHENOYLCYSTEINE DECARBOXYLASE"/>
    <property type="match status" value="1"/>
</dbReference>
<dbReference type="GO" id="GO:0004633">
    <property type="term" value="F:phosphopantothenoylcysteine decarboxylase activity"/>
    <property type="evidence" value="ECO:0007669"/>
    <property type="project" value="UniProtKB-UniRule"/>
</dbReference>
<feature type="domain" description="Flavoprotein" evidence="3">
    <location>
        <begin position="5"/>
        <end position="174"/>
    </location>
</feature>
<dbReference type="InterPro" id="IPR035929">
    <property type="entry name" value="CoaB-like_sf"/>
</dbReference>
<dbReference type="GO" id="GO:0015941">
    <property type="term" value="P:pantothenate catabolic process"/>
    <property type="evidence" value="ECO:0007669"/>
    <property type="project" value="InterPro"/>
</dbReference>
<dbReference type="GO" id="GO:0071513">
    <property type="term" value="C:phosphopantothenoylcysteine decarboxylase complex"/>
    <property type="evidence" value="ECO:0007669"/>
    <property type="project" value="TreeGrafter"/>
</dbReference>
<feature type="binding site" evidence="1">
    <location>
        <position position="343"/>
    </location>
    <ligand>
        <name>CTP</name>
        <dbReference type="ChEBI" id="CHEBI:37563"/>
    </ligand>
</feature>
<dbReference type="EC" id="6.3.2.5" evidence="1"/>
<comment type="function">
    <text evidence="1">Catalyzes two sequential steps in the biosynthesis of coenzyme A. In the first step cysteine is conjugated to 4'-phosphopantothenate to form 4-phosphopantothenoylcysteine. In the second step the latter compound is decarboxylated to form 4'-phosphopantotheine.</text>
</comment>
<feature type="region of interest" description="Phosphopantothenoylcysteine decarboxylase" evidence="1">
    <location>
        <begin position="1"/>
        <end position="193"/>
    </location>
</feature>
<comment type="catalytic activity">
    <reaction evidence="1 2">
        <text>(R)-4'-phosphopantothenate + L-cysteine + CTP = N-[(R)-4-phosphopantothenoyl]-L-cysteine + CMP + diphosphate + H(+)</text>
        <dbReference type="Rhea" id="RHEA:19397"/>
        <dbReference type="ChEBI" id="CHEBI:10986"/>
        <dbReference type="ChEBI" id="CHEBI:15378"/>
        <dbReference type="ChEBI" id="CHEBI:33019"/>
        <dbReference type="ChEBI" id="CHEBI:35235"/>
        <dbReference type="ChEBI" id="CHEBI:37563"/>
        <dbReference type="ChEBI" id="CHEBI:59458"/>
        <dbReference type="ChEBI" id="CHEBI:60377"/>
        <dbReference type="EC" id="6.3.2.5"/>
    </reaction>
</comment>
<comment type="function">
    <text evidence="2">Catalyzes two steps in the biosynthesis of coenzyme A. In the first step cysteine is conjugated to 4'-phosphopantothenate to form 4-phosphopantothenoylcysteine, in the latter compound is decarboxylated to form 4'-phosphopantotheine.</text>
</comment>
<dbReference type="HAMAP" id="MF_02225">
    <property type="entry name" value="CoaBC"/>
    <property type="match status" value="1"/>
</dbReference>
<proteinExistence type="inferred from homology"/>
<comment type="caution">
    <text evidence="1">Lacks conserved residue(s) required for the propagation of feature annotation.</text>
</comment>
<keyword evidence="1 2" id="KW-0288">FMN</keyword>
<feature type="binding site" evidence="1">
    <location>
        <position position="347"/>
    </location>
    <ligand>
        <name>CTP</name>
        <dbReference type="ChEBI" id="CHEBI:37563"/>
    </ligand>
</feature>
<comment type="pathway">
    <text evidence="1 2">Cofactor biosynthesis; coenzyme A biosynthesis; CoA from (R)-pantothenate: step 2/5.</text>
</comment>
<comment type="catalytic activity">
    <reaction evidence="1 2">
        <text>N-[(R)-4-phosphopantothenoyl]-L-cysteine + H(+) = (R)-4'-phosphopantetheine + CO2</text>
        <dbReference type="Rhea" id="RHEA:16793"/>
        <dbReference type="ChEBI" id="CHEBI:15378"/>
        <dbReference type="ChEBI" id="CHEBI:16526"/>
        <dbReference type="ChEBI" id="CHEBI:59458"/>
        <dbReference type="ChEBI" id="CHEBI:61723"/>
        <dbReference type="EC" id="4.1.1.36"/>
    </reaction>
</comment>
<comment type="similarity">
    <text evidence="1 2">In the N-terminal section; belongs to the HFCD (homo-oligomeric flavin containing Cys decarboxylase) superfamily.</text>
</comment>
<dbReference type="EMBL" id="CP014163">
    <property type="protein sequence ID" value="AMB99017.1"/>
    <property type="molecule type" value="Genomic_DNA"/>
</dbReference>
<dbReference type="Gene3D" id="3.40.50.1950">
    <property type="entry name" value="Flavin prenyltransferase-like"/>
    <property type="match status" value="1"/>
</dbReference>
<feature type="region of interest" description="Phosphopantothenate--cysteine ligase" evidence="1">
    <location>
        <begin position="194"/>
        <end position="399"/>
    </location>
</feature>
<keyword evidence="1" id="KW-0460">Magnesium</keyword>
<dbReference type="GO" id="GO:0015937">
    <property type="term" value="P:coenzyme A biosynthetic process"/>
    <property type="evidence" value="ECO:0007669"/>
    <property type="project" value="UniProtKB-UniRule"/>
</dbReference>
<feature type="binding site" evidence="1">
    <location>
        <position position="282"/>
    </location>
    <ligand>
        <name>CTP</name>
        <dbReference type="ChEBI" id="CHEBI:37563"/>
    </ligand>
</feature>
<dbReference type="KEGG" id="auh:AWM75_02945"/>
<keyword evidence="1 2" id="KW-0285">Flavoprotein</keyword>
<comment type="cofactor">
    <cofactor evidence="1">
        <name>FMN</name>
        <dbReference type="ChEBI" id="CHEBI:58210"/>
    </cofactor>
    <text evidence="1">Binds 1 FMN per subunit.</text>
</comment>
<dbReference type="InterPro" id="IPR003382">
    <property type="entry name" value="Flavoprotein"/>
</dbReference>
<evidence type="ECO:0000313" key="6">
    <source>
        <dbReference type="Proteomes" id="UP000062260"/>
    </source>
</evidence>
<dbReference type="AlphaFoldDB" id="A0A0X8FKK1"/>
<comment type="pathway">
    <text evidence="1 2">Cofactor biosynthesis; coenzyme A biosynthesis; CoA from (R)-pantothenate: step 3/5.</text>
</comment>
<feature type="binding site" evidence="1">
    <location>
        <position position="329"/>
    </location>
    <ligand>
        <name>CTP</name>
        <dbReference type="ChEBI" id="CHEBI:37563"/>
    </ligand>
</feature>
<dbReference type="Pfam" id="PF02441">
    <property type="entry name" value="Flavoprotein"/>
    <property type="match status" value="1"/>
</dbReference>
<dbReference type="InterPro" id="IPR007085">
    <property type="entry name" value="DNA/pantothenate-metab_flavo_C"/>
</dbReference>
<dbReference type="SUPFAM" id="SSF52507">
    <property type="entry name" value="Homo-oligomeric flavin-containing Cys decarboxylases, HFCD"/>
    <property type="match status" value="1"/>
</dbReference>
<keyword evidence="1" id="KW-0511">Multifunctional enzyme</keyword>
<evidence type="ECO:0000256" key="1">
    <source>
        <dbReference type="HAMAP-Rule" id="MF_02225"/>
    </source>
</evidence>
<reference evidence="5 6" key="1">
    <citation type="journal article" date="2016" name="Genome Announc.">
        <title>Complete Genome Sequences of Aerococcus christensenii CCUG 28831T, Aerococcus sanguinicola CCUG 43001T, Aerococcus urinae CCUG 36881T, Aerococcus urinaeequi CCUG 28094T, Aerococcus urinaehominis CCUG 42038 BT, and Aerococcus viridans CCUG 4311T.</title>
        <authorList>
            <person name="Carkaci D."/>
            <person name="Dargis R."/>
            <person name="Nielsen X.C."/>
            <person name="Skovgaard O."/>
            <person name="Fuursted K."/>
            <person name="Christensen J.J."/>
        </authorList>
    </citation>
    <scope>NUCLEOTIDE SEQUENCE [LARGE SCALE GENOMIC DNA]</scope>
    <source>
        <strain evidence="5 6">CCUG42038B</strain>
    </source>
</reference>
<evidence type="ECO:0000256" key="2">
    <source>
        <dbReference type="RuleBase" id="RU364078"/>
    </source>
</evidence>
<dbReference type="GO" id="GO:0004632">
    <property type="term" value="F:phosphopantothenate--cysteine ligase activity"/>
    <property type="evidence" value="ECO:0007669"/>
    <property type="project" value="UniProtKB-UniRule"/>
</dbReference>
<dbReference type="InterPro" id="IPR036551">
    <property type="entry name" value="Flavin_trans-like"/>
</dbReference>
<gene>
    <name evidence="1" type="primary">coaBC</name>
    <name evidence="5" type="ORF">AWM75_02945</name>
</gene>
<dbReference type="GO" id="GO:0046872">
    <property type="term" value="F:metal ion binding"/>
    <property type="evidence" value="ECO:0007669"/>
    <property type="project" value="UniProtKB-KW"/>
</dbReference>
<evidence type="ECO:0000259" key="4">
    <source>
        <dbReference type="Pfam" id="PF04127"/>
    </source>
</evidence>
<protein>
    <recommendedName>
        <fullName evidence="1">Coenzyme A biosynthesis bifunctional protein CoaBC</fullName>
    </recommendedName>
    <alternativeName>
        <fullName evidence="1">DNA/pantothenate metabolism flavoprotein</fullName>
    </alternativeName>
    <alternativeName>
        <fullName evidence="1">Phosphopantothenoylcysteine synthetase/decarboxylase</fullName>
        <shortName evidence="1">PPCS-PPCDC</shortName>
    </alternativeName>
    <domain>
        <recommendedName>
            <fullName evidence="1">Phosphopantothenoylcysteine decarboxylase</fullName>
            <shortName evidence="1">PPC decarboxylase</shortName>
            <shortName evidence="1">PPC-DC</shortName>
            <ecNumber evidence="1">4.1.1.36</ecNumber>
        </recommendedName>
        <alternativeName>
            <fullName evidence="1">CoaC</fullName>
        </alternativeName>
    </domain>
    <domain>
        <recommendedName>
            <fullName evidence="1">Phosphopantothenate--cysteine ligase</fullName>
            <ecNumber evidence="1">6.3.2.5</ecNumber>
        </recommendedName>
        <alternativeName>
            <fullName evidence="1">CoaB</fullName>
        </alternativeName>
        <alternativeName>
            <fullName evidence="1">Phosphopantothenoylcysteine synthetase</fullName>
            <shortName evidence="1">PPC synthetase</shortName>
            <shortName evidence="1">PPC-S</shortName>
        </alternativeName>
    </domain>
</protein>
<dbReference type="GO" id="GO:0010181">
    <property type="term" value="F:FMN binding"/>
    <property type="evidence" value="ECO:0007669"/>
    <property type="project" value="UniProtKB-UniRule"/>
</dbReference>
<sequence>MLNGKKIILAITGGVAAYKIPNFARQLIKAGAEVRVVMTQAACQFTTPFTLATLTKYPVLLDQADYPDPVGHVHLADWADLLLVVPATANSLAKFAHGLADNELTATWLAFNKTKIVVPAMNEKMWQNPRTQANIKQLQADGVQVIQPAYGFLAEGYQGQGRMPETDQILAAVQAQVAINEAGVPVDALSGQRVIISAGGTQEPLDPVRYLSNRSSGKMGLAIAHVASLLGAEVTLVRTPSAKDLPVLPQITCLDVQNARQLYQTMMTAEADIVVMAAAVSDYRAKNPADHKMKKTDDQRASGEMTIELVENPDILASLDKTDRYTIGFAAETQNVLDYGRAKLVKKGADMIVANDVSQAGIGFGADDNAAYLITETGQVKIDQQSKYGLAAQIFKHMK</sequence>
<dbReference type="Pfam" id="PF04127">
    <property type="entry name" value="DFP"/>
    <property type="match status" value="1"/>
</dbReference>
<dbReference type="Proteomes" id="UP000062260">
    <property type="component" value="Chromosome"/>
</dbReference>
<dbReference type="SUPFAM" id="SSF102645">
    <property type="entry name" value="CoaB-like"/>
    <property type="match status" value="1"/>
</dbReference>
<dbReference type="NCBIfam" id="TIGR00521">
    <property type="entry name" value="coaBC_dfp"/>
    <property type="match status" value="1"/>
</dbReference>
<keyword evidence="6" id="KW-1185">Reference proteome</keyword>
<dbReference type="Gene3D" id="3.40.50.10300">
    <property type="entry name" value="CoaB-like"/>
    <property type="match status" value="1"/>
</dbReference>
<keyword evidence="1 2" id="KW-0210">Decarboxylase</keyword>
<accession>A0A0X8FKK1</accession>
<dbReference type="STRING" id="128944.AWM75_02945"/>
<feature type="binding site" evidence="1">
    <location>
        <begin position="313"/>
        <end position="316"/>
    </location>
    <ligand>
        <name>CTP</name>
        <dbReference type="ChEBI" id="CHEBI:37563"/>
    </ligand>
</feature>
<dbReference type="EC" id="4.1.1.36" evidence="1"/>
<comment type="cofactor">
    <cofactor evidence="1">
        <name>Mg(2+)</name>
        <dbReference type="ChEBI" id="CHEBI:18420"/>
    </cofactor>
</comment>
<keyword evidence="1" id="KW-0479">Metal-binding</keyword>
<dbReference type="UniPathway" id="UPA00241">
    <property type="reaction ID" value="UER00353"/>
</dbReference>
<feature type="binding site" evidence="1">
    <location>
        <position position="292"/>
    </location>
    <ligand>
        <name>CTP</name>
        <dbReference type="ChEBI" id="CHEBI:37563"/>
    </ligand>
</feature>
<keyword evidence="1 2" id="KW-0456">Lyase</keyword>